<sequence length="68" mass="7854">LLRELRQLKQSQSRYVSLDTTDNIDKWAVRLCGVEDTLYANEEFTLLFEFPADYPLEAPVVTFTGKTP</sequence>
<proteinExistence type="predicted"/>
<evidence type="ECO:0000313" key="1">
    <source>
        <dbReference type="EMBL" id="KAJ2765804.1"/>
    </source>
</evidence>
<protein>
    <submittedName>
        <fullName evidence="1">Ubiquitin-conjugating enzyme E2 17</fullName>
    </submittedName>
</protein>
<feature type="non-terminal residue" evidence="1">
    <location>
        <position position="68"/>
    </location>
</feature>
<comment type="caution">
    <text evidence="1">The sequence shown here is derived from an EMBL/GenBank/DDBJ whole genome shotgun (WGS) entry which is preliminary data.</text>
</comment>
<dbReference type="EMBL" id="JANBUK010003873">
    <property type="protein sequence ID" value="KAJ2765804.1"/>
    <property type="molecule type" value="Genomic_DNA"/>
</dbReference>
<organism evidence="1 2">
    <name type="scientific">Coemansia linderi</name>
    <dbReference type="NCBI Taxonomy" id="2663919"/>
    <lineage>
        <taxon>Eukaryota</taxon>
        <taxon>Fungi</taxon>
        <taxon>Fungi incertae sedis</taxon>
        <taxon>Zoopagomycota</taxon>
        <taxon>Kickxellomycotina</taxon>
        <taxon>Kickxellomycetes</taxon>
        <taxon>Kickxellales</taxon>
        <taxon>Kickxellaceae</taxon>
        <taxon>Coemansia</taxon>
    </lineage>
</organism>
<reference evidence="1" key="1">
    <citation type="submission" date="2022-07" db="EMBL/GenBank/DDBJ databases">
        <title>Phylogenomic reconstructions and comparative analyses of Kickxellomycotina fungi.</title>
        <authorList>
            <person name="Reynolds N.K."/>
            <person name="Stajich J.E."/>
            <person name="Barry K."/>
            <person name="Grigoriev I.V."/>
            <person name="Crous P."/>
            <person name="Smith M.E."/>
        </authorList>
    </citation>
    <scope>NUCLEOTIDE SEQUENCE</scope>
    <source>
        <strain evidence="1">BCRC 34191</strain>
    </source>
</reference>
<name>A0ACC1JRR6_9FUNG</name>
<keyword evidence="2" id="KW-1185">Reference proteome</keyword>
<accession>A0ACC1JRR6</accession>
<evidence type="ECO:0000313" key="2">
    <source>
        <dbReference type="Proteomes" id="UP001140066"/>
    </source>
</evidence>
<dbReference type="Proteomes" id="UP001140066">
    <property type="component" value="Unassembled WGS sequence"/>
</dbReference>
<gene>
    <name evidence="1" type="primary">UBC17</name>
    <name evidence="1" type="ORF">GGI18_006138</name>
</gene>
<feature type="non-terminal residue" evidence="1">
    <location>
        <position position="1"/>
    </location>
</feature>